<accession>A0ABW9N2F5</accession>
<feature type="non-terminal residue" evidence="3">
    <location>
        <position position="134"/>
    </location>
</feature>
<dbReference type="EMBL" id="JBGMEG010000025">
    <property type="protein sequence ID" value="MFO3718276.1"/>
    <property type="molecule type" value="Genomic_DNA"/>
</dbReference>
<evidence type="ECO:0000313" key="3">
    <source>
        <dbReference type="EMBL" id="MFO3718276.1"/>
    </source>
</evidence>
<dbReference type="Gene3D" id="3.40.190.10">
    <property type="entry name" value="Periplasmic binding protein-like II"/>
    <property type="match status" value="1"/>
</dbReference>
<comment type="caution">
    <text evidence="3">The sequence shown here is derived from an EMBL/GenBank/DDBJ whole genome shotgun (WGS) entry which is preliminary data.</text>
</comment>
<dbReference type="PROSITE" id="PS51257">
    <property type="entry name" value="PROKAR_LIPOPROTEIN"/>
    <property type="match status" value="1"/>
</dbReference>
<evidence type="ECO:0008006" key="5">
    <source>
        <dbReference type="Google" id="ProtNLM"/>
    </source>
</evidence>
<feature type="region of interest" description="Disordered" evidence="1">
    <location>
        <begin position="23"/>
        <end position="77"/>
    </location>
</feature>
<feature type="compositionally biased region" description="Polar residues" evidence="1">
    <location>
        <begin position="23"/>
        <end position="45"/>
    </location>
</feature>
<gene>
    <name evidence="3" type="ORF">AB9Q04_08070</name>
</gene>
<dbReference type="SUPFAM" id="SSF53850">
    <property type="entry name" value="Periplasmic binding protein-like II"/>
    <property type="match status" value="1"/>
</dbReference>
<feature type="signal peptide" evidence="2">
    <location>
        <begin position="1"/>
        <end position="18"/>
    </location>
</feature>
<keyword evidence="2" id="KW-0732">Signal</keyword>
<evidence type="ECO:0000256" key="2">
    <source>
        <dbReference type="SAM" id="SignalP"/>
    </source>
</evidence>
<dbReference type="Proteomes" id="UP001637993">
    <property type="component" value="Unassembled WGS sequence"/>
</dbReference>
<proteinExistence type="predicted"/>
<evidence type="ECO:0000313" key="4">
    <source>
        <dbReference type="Proteomes" id="UP001637993"/>
    </source>
</evidence>
<protein>
    <recommendedName>
        <fullName evidence="5">ABC transporter substrate-binding protein</fullName>
    </recommendedName>
</protein>
<sequence length="134" mass="14396">MNKLKSVALIAAMTFMFAGCGQNNDTNNQAEDNTANNQVSDSVNTADEAEKKDDSNLEEAPNTDENKGEESTGQKGGIFVLGIGSDPSIVNPLYANDRVSLTITHALFDNIYNVKKGEVIYDGLADSMEISDDN</sequence>
<evidence type="ECO:0000256" key="1">
    <source>
        <dbReference type="SAM" id="MobiDB-lite"/>
    </source>
</evidence>
<keyword evidence="4" id="KW-1185">Reference proteome</keyword>
<name>A0ABW9N2F5_9FIRM</name>
<feature type="chain" id="PRO_5045617455" description="ABC transporter substrate-binding protein" evidence="2">
    <location>
        <begin position="19"/>
        <end position="134"/>
    </location>
</feature>
<organism evidence="3 4">
    <name type="scientific">Anaerococcus groningensis</name>
    <dbReference type="NCBI Taxonomy" id="3115616"/>
    <lineage>
        <taxon>Bacteria</taxon>
        <taxon>Bacillati</taxon>
        <taxon>Bacillota</taxon>
        <taxon>Tissierellia</taxon>
        <taxon>Tissierellales</taxon>
        <taxon>Peptoniphilaceae</taxon>
        <taxon>Anaerococcus</taxon>
    </lineage>
</organism>
<reference evidence="3 4" key="1">
    <citation type="journal article" date="2025" name="Anaerobe">
        <title>Description of Anaerococcus kampingiae sp. nov., Anaerococcus groningensis sp. nov., Anaerococcus martiniensis sp. nov., and Anaerococcus cruorum sp. nov., isolated from human clinical specimens.</title>
        <authorList>
            <person name="Boiten K.E."/>
            <person name="Meijer J."/>
            <person name="van Wezel E.M."/>
            <person name="Veloo A.C.M."/>
        </authorList>
    </citation>
    <scope>NUCLEOTIDE SEQUENCE [LARGE SCALE GENOMIC DNA]</scope>
    <source>
        <strain evidence="3 4">ENR1011</strain>
    </source>
</reference>